<dbReference type="PRINTS" id="PR00723">
    <property type="entry name" value="SUBTILISIN"/>
</dbReference>
<dbReference type="RefSeq" id="WP_090837061.1">
    <property type="nucleotide sequence ID" value="NZ_CANLBQ010000007.1"/>
</dbReference>
<dbReference type="InterPro" id="IPR000209">
    <property type="entry name" value="Peptidase_S8/S53_dom"/>
</dbReference>
<evidence type="ECO:0000256" key="3">
    <source>
        <dbReference type="ARBA" id="ARBA00022801"/>
    </source>
</evidence>
<gene>
    <name evidence="10" type="ORF">SAMN05443431_101431</name>
</gene>
<dbReference type="InterPro" id="IPR015500">
    <property type="entry name" value="Peptidase_S8_subtilisin-rel"/>
</dbReference>
<evidence type="ECO:0000256" key="6">
    <source>
        <dbReference type="RuleBase" id="RU003355"/>
    </source>
</evidence>
<dbReference type="PANTHER" id="PTHR43399">
    <property type="entry name" value="SUBTILISIN-RELATED"/>
    <property type="match status" value="1"/>
</dbReference>
<name>A0A1I3JJG2_9FLAO</name>
<dbReference type="InterPro" id="IPR017308">
    <property type="entry name" value="Pept_S8_subtilisin_bacteroid"/>
</dbReference>
<dbReference type="CDD" id="cd07483">
    <property type="entry name" value="Peptidases_S8_Subtilisin_Novo-like"/>
    <property type="match status" value="1"/>
</dbReference>
<dbReference type="AlphaFoldDB" id="A0A1I3JJG2"/>
<dbReference type="PANTHER" id="PTHR43399:SF4">
    <property type="entry name" value="CELL WALL-ASSOCIATED PROTEASE"/>
    <property type="match status" value="1"/>
</dbReference>
<evidence type="ECO:0000313" key="11">
    <source>
        <dbReference type="Proteomes" id="UP000199559"/>
    </source>
</evidence>
<dbReference type="InterPro" id="IPR023828">
    <property type="entry name" value="Peptidase_S8_Ser-AS"/>
</dbReference>
<protein>
    <submittedName>
        <fullName evidence="10">Subtilase family protein</fullName>
    </submittedName>
</protein>
<keyword evidence="8" id="KW-0732">Signal</keyword>
<dbReference type="SUPFAM" id="SSF52743">
    <property type="entry name" value="Subtilisin-like"/>
    <property type="match status" value="1"/>
</dbReference>
<organism evidence="10 11">
    <name type="scientific">Olleya namhaensis</name>
    <dbReference type="NCBI Taxonomy" id="1144750"/>
    <lineage>
        <taxon>Bacteria</taxon>
        <taxon>Pseudomonadati</taxon>
        <taxon>Bacteroidota</taxon>
        <taxon>Flavobacteriia</taxon>
        <taxon>Flavobacteriales</taxon>
        <taxon>Flavobacteriaceae</taxon>
    </lineage>
</organism>
<feature type="chain" id="PRO_5011676062" evidence="8">
    <location>
        <begin position="26"/>
        <end position="538"/>
    </location>
</feature>
<dbReference type="PROSITE" id="PS00136">
    <property type="entry name" value="SUBTILASE_ASP"/>
    <property type="match status" value="1"/>
</dbReference>
<keyword evidence="3 5" id="KW-0378">Hydrolase</keyword>
<comment type="similarity">
    <text evidence="1 5 6">Belongs to the peptidase S8 family.</text>
</comment>
<evidence type="ECO:0000256" key="5">
    <source>
        <dbReference type="PROSITE-ProRule" id="PRU01240"/>
    </source>
</evidence>
<dbReference type="PROSITE" id="PS00138">
    <property type="entry name" value="SUBTILASE_SER"/>
    <property type="match status" value="1"/>
</dbReference>
<dbReference type="InterPro" id="IPR034080">
    <property type="entry name" value="Protease_P7-like_dom"/>
</dbReference>
<dbReference type="Gene3D" id="3.40.50.200">
    <property type="entry name" value="Peptidase S8/S53 domain"/>
    <property type="match status" value="2"/>
</dbReference>
<keyword evidence="11" id="KW-1185">Reference proteome</keyword>
<dbReference type="InterPro" id="IPR023827">
    <property type="entry name" value="Peptidase_S8_Asp-AS"/>
</dbReference>
<sequence length="538" mass="57693">MKINFKPILYSAFAAIALSSCGGGAPILSTPIENIDNTPIKESDLTETEAHNWGHLDLSKDTIPGMSVDKAYAEIIKGKKGQQIIVAVIDSGIDITHEDLDGVIWTNPKEIAGNGIDDDKNGYIDDIHGWNFLGDAYDEQLEMTRIAATLDTSIPRYAEANAQLEEAYQKALSGKQRYDQIYAQISSANKVLTAHFKKSDYTPAEVNALTPAEGSELATAVATAKYMYANGMTSIPEAEEQIKGGVEYFTDQLNANLNKEFKGRKTGDDPNDFNDKPGYGNANVMPTKKSESHGTHVAGIIAAERNNGLGANGVANNVKIMAIRAVPNGDEYDKDVAKAIRYAVDNGAKVINGSFGKSFSMHPEWVRDAIKYASDKGVIFVHAAGNDSKNVDTEPNFPDDNVDYVEVSNTYIRVGSLAPSYGTKLVSGFSNYGKQNVDVFAPGSEVYSTTPENEYKAMGGTSMASPAVAGVAALVWSQYPKLKASQVKQIIMDSGLAIPAKVVVGGDASNVQPFANLSKSAKIVNAYNALIVASQISK</sequence>
<evidence type="ECO:0000313" key="10">
    <source>
        <dbReference type="EMBL" id="SFI60270.1"/>
    </source>
</evidence>
<feature type="active site" description="Charge relay system" evidence="5">
    <location>
        <position position="293"/>
    </location>
</feature>
<evidence type="ECO:0000256" key="1">
    <source>
        <dbReference type="ARBA" id="ARBA00011073"/>
    </source>
</evidence>
<proteinExistence type="inferred from homology"/>
<accession>A0A1I3JJG2</accession>
<dbReference type="InterPro" id="IPR022398">
    <property type="entry name" value="Peptidase_S8_His-AS"/>
</dbReference>
<keyword evidence="4 5" id="KW-0720">Serine protease</keyword>
<dbReference type="PROSITE" id="PS51257">
    <property type="entry name" value="PROKAR_LIPOPROTEIN"/>
    <property type="match status" value="1"/>
</dbReference>
<dbReference type="PROSITE" id="PS00137">
    <property type="entry name" value="SUBTILASE_HIS"/>
    <property type="match status" value="1"/>
</dbReference>
<keyword evidence="2 5" id="KW-0645">Protease</keyword>
<dbReference type="GO" id="GO:0004252">
    <property type="term" value="F:serine-type endopeptidase activity"/>
    <property type="evidence" value="ECO:0007669"/>
    <property type="project" value="UniProtKB-UniRule"/>
</dbReference>
<dbReference type="InterPro" id="IPR051048">
    <property type="entry name" value="Peptidase_S8/S53_subtilisin"/>
</dbReference>
<evidence type="ECO:0000259" key="9">
    <source>
        <dbReference type="Pfam" id="PF00082"/>
    </source>
</evidence>
<feature type="active site" description="Charge relay system" evidence="5">
    <location>
        <position position="90"/>
    </location>
</feature>
<evidence type="ECO:0000256" key="8">
    <source>
        <dbReference type="SAM" id="SignalP"/>
    </source>
</evidence>
<evidence type="ECO:0000256" key="7">
    <source>
        <dbReference type="SAM" id="MobiDB-lite"/>
    </source>
</evidence>
<reference evidence="11" key="1">
    <citation type="submission" date="2016-10" db="EMBL/GenBank/DDBJ databases">
        <authorList>
            <person name="Varghese N."/>
            <person name="Submissions S."/>
        </authorList>
    </citation>
    <scope>NUCLEOTIDE SEQUENCE [LARGE SCALE GENOMIC DNA]</scope>
    <source>
        <strain evidence="11">DSM 28881</strain>
    </source>
</reference>
<feature type="signal peptide" evidence="8">
    <location>
        <begin position="1"/>
        <end position="25"/>
    </location>
</feature>
<feature type="domain" description="Peptidase S8/S53" evidence="9">
    <location>
        <begin position="81"/>
        <end position="494"/>
    </location>
</feature>
<dbReference type="EMBL" id="FORM01000001">
    <property type="protein sequence ID" value="SFI60270.1"/>
    <property type="molecule type" value="Genomic_DNA"/>
</dbReference>
<feature type="region of interest" description="Disordered" evidence="7">
    <location>
        <begin position="261"/>
        <end position="291"/>
    </location>
</feature>
<dbReference type="Pfam" id="PF00082">
    <property type="entry name" value="Peptidase_S8"/>
    <property type="match status" value="1"/>
</dbReference>
<evidence type="ECO:0000256" key="4">
    <source>
        <dbReference type="ARBA" id="ARBA00022825"/>
    </source>
</evidence>
<feature type="active site" description="Charge relay system" evidence="5">
    <location>
        <position position="462"/>
    </location>
</feature>
<dbReference type="PROSITE" id="PS51892">
    <property type="entry name" value="SUBTILASE"/>
    <property type="match status" value="1"/>
</dbReference>
<dbReference type="Proteomes" id="UP000199559">
    <property type="component" value="Unassembled WGS sequence"/>
</dbReference>
<dbReference type="STRING" id="1144750.SAMN05443431_101431"/>
<dbReference type="GO" id="GO:0006508">
    <property type="term" value="P:proteolysis"/>
    <property type="evidence" value="ECO:0007669"/>
    <property type="project" value="UniProtKB-KW"/>
</dbReference>
<dbReference type="PIRSF" id="PIRSF037892">
    <property type="entry name" value="Subtilisin_rel_SRU_0565"/>
    <property type="match status" value="1"/>
</dbReference>
<dbReference type="InterPro" id="IPR036852">
    <property type="entry name" value="Peptidase_S8/S53_dom_sf"/>
</dbReference>
<evidence type="ECO:0000256" key="2">
    <source>
        <dbReference type="ARBA" id="ARBA00022670"/>
    </source>
</evidence>